<accession>A0AAI8XLW8</accession>
<reference evidence="2" key="1">
    <citation type="submission" date="2023-03" db="EMBL/GenBank/DDBJ databases">
        <title>Draft genome sequence of a Mycolicibacterium mageritense strain H4_3_1 isolated from a hybrid biological-inorganic system reactor.</title>
        <authorList>
            <person name="Feng X."/>
            <person name="Kazama D."/>
            <person name="Sato K."/>
            <person name="Kobayashi H."/>
        </authorList>
    </citation>
    <scope>NUCLEOTIDE SEQUENCE</scope>
    <source>
        <strain evidence="2">H4_3_1</strain>
    </source>
</reference>
<feature type="region of interest" description="Disordered" evidence="1">
    <location>
        <begin position="76"/>
        <end position="108"/>
    </location>
</feature>
<evidence type="ECO:0000313" key="2">
    <source>
        <dbReference type="EMBL" id="BDY27118.1"/>
    </source>
</evidence>
<sequence length="108" mass="11477">MTASSPGAGGSPPCKSKDAAAWRRENGYLSVAEAAAELGITRQALNVRIQRGQQVTVRAGADTPTPGAWLIRAEDVDSAGRRNPNRHSSYEHVTHRHAAPIPSGVLLR</sequence>
<proteinExistence type="predicted"/>
<dbReference type="Proteomes" id="UP001241092">
    <property type="component" value="Chromosome"/>
</dbReference>
<evidence type="ECO:0000313" key="3">
    <source>
        <dbReference type="Proteomes" id="UP001241092"/>
    </source>
</evidence>
<organism evidence="2 3">
    <name type="scientific">Mycolicibacterium mageritense</name>
    <name type="common">Mycobacterium mageritense</name>
    <dbReference type="NCBI Taxonomy" id="53462"/>
    <lineage>
        <taxon>Bacteria</taxon>
        <taxon>Bacillati</taxon>
        <taxon>Actinomycetota</taxon>
        <taxon>Actinomycetes</taxon>
        <taxon>Mycobacteriales</taxon>
        <taxon>Mycobacteriaceae</taxon>
        <taxon>Mycolicibacterium</taxon>
    </lineage>
</organism>
<evidence type="ECO:0000256" key="1">
    <source>
        <dbReference type="SAM" id="MobiDB-lite"/>
    </source>
</evidence>
<gene>
    <name evidence="2" type="ORF">hbim_01035</name>
</gene>
<dbReference type="EMBL" id="AP027452">
    <property type="protein sequence ID" value="BDY27118.1"/>
    <property type="molecule type" value="Genomic_DNA"/>
</dbReference>
<dbReference type="AlphaFoldDB" id="A0AAI8XLW8"/>
<protein>
    <submittedName>
        <fullName evidence="2">Uncharacterized protein</fullName>
    </submittedName>
</protein>
<name>A0AAI8XLW8_MYCME</name>